<organism evidence="2 3">
    <name type="scientific">Metarhizobium album</name>
    <dbReference type="NCBI Taxonomy" id="2182425"/>
    <lineage>
        <taxon>Bacteria</taxon>
        <taxon>Pseudomonadati</taxon>
        <taxon>Pseudomonadota</taxon>
        <taxon>Alphaproteobacteria</taxon>
        <taxon>Hyphomicrobiales</taxon>
        <taxon>Rhizobiaceae</taxon>
        <taxon>Metarhizobium</taxon>
    </lineage>
</organism>
<accession>A0A2U2DXG7</accession>
<protein>
    <submittedName>
        <fullName evidence="2">Uncharacterized protein</fullName>
    </submittedName>
</protein>
<feature type="signal peptide" evidence="1">
    <location>
        <begin position="1"/>
        <end position="19"/>
    </location>
</feature>
<name>A0A2U2DXG7_9HYPH</name>
<dbReference type="RefSeq" id="WP_109456530.1">
    <property type="nucleotide sequence ID" value="NZ_QFBC01000001.1"/>
</dbReference>
<reference evidence="2 3" key="1">
    <citation type="submission" date="2018-05" db="EMBL/GenBank/DDBJ databases">
        <title>The draft genome of strain NS-104.</title>
        <authorList>
            <person name="Hang P."/>
            <person name="Jiang J."/>
        </authorList>
    </citation>
    <scope>NUCLEOTIDE SEQUENCE [LARGE SCALE GENOMIC DNA]</scope>
    <source>
        <strain evidence="2 3">NS-104</strain>
    </source>
</reference>
<keyword evidence="1" id="KW-0732">Signal</keyword>
<gene>
    <name evidence="2" type="ORF">DEM27_02145</name>
</gene>
<evidence type="ECO:0000313" key="3">
    <source>
        <dbReference type="Proteomes" id="UP000245252"/>
    </source>
</evidence>
<dbReference type="EMBL" id="QFBC01000001">
    <property type="protein sequence ID" value="PWE58013.1"/>
    <property type="molecule type" value="Genomic_DNA"/>
</dbReference>
<keyword evidence="3" id="KW-1185">Reference proteome</keyword>
<dbReference type="NCBIfam" id="NF041110">
    <property type="entry name" value="HPE1_fam_CxxC"/>
    <property type="match status" value="1"/>
</dbReference>
<proteinExistence type="predicted"/>
<dbReference type="Proteomes" id="UP000245252">
    <property type="component" value="Unassembled WGS sequence"/>
</dbReference>
<dbReference type="InterPro" id="IPR049748">
    <property type="entry name" value="HPE1-like_N_CxxC"/>
</dbReference>
<dbReference type="AlphaFoldDB" id="A0A2U2DXG7"/>
<sequence>MRFFLLASALSLIAGSAVASSVEPITTKKISAGSIVIKSCDDCPELKITKSKRAYVVPALKEGTQVTEIRDVNGEKKVVRTEAWLGGSPVIFVSKAPAEAVTAAATAGQPAQAAEIELPATGVDATATTAAVGVAGAEEPAIAASTPTLDATDFNLRVE</sequence>
<evidence type="ECO:0000256" key="1">
    <source>
        <dbReference type="SAM" id="SignalP"/>
    </source>
</evidence>
<dbReference type="OrthoDB" id="8283437at2"/>
<evidence type="ECO:0000313" key="2">
    <source>
        <dbReference type="EMBL" id="PWE58013.1"/>
    </source>
</evidence>
<feature type="chain" id="PRO_5015520500" evidence="1">
    <location>
        <begin position="20"/>
        <end position="159"/>
    </location>
</feature>
<comment type="caution">
    <text evidence="2">The sequence shown here is derived from an EMBL/GenBank/DDBJ whole genome shotgun (WGS) entry which is preliminary data.</text>
</comment>